<dbReference type="InterPro" id="IPR050391">
    <property type="entry name" value="Mito_Metabolite_Transporter"/>
</dbReference>
<dbReference type="AlphaFoldDB" id="A0AAD4JVW5"/>
<keyword evidence="6" id="KW-1133">Transmembrane helix</keyword>
<dbReference type="InterPro" id="IPR018108">
    <property type="entry name" value="MCP_transmembrane"/>
</dbReference>
<evidence type="ECO:0000256" key="9">
    <source>
        <dbReference type="RuleBase" id="RU000488"/>
    </source>
</evidence>
<feature type="non-terminal residue" evidence="10">
    <location>
        <position position="1"/>
    </location>
</feature>
<reference evidence="10" key="1">
    <citation type="journal article" date="2021" name="Mol. Ecol. Resour.">
        <title>Phylogenomic analyses of the genus Drosophila reveals genomic signals of climate adaptation.</title>
        <authorList>
            <person name="Li F."/>
            <person name="Rane R.V."/>
            <person name="Luria V."/>
            <person name="Xiong Z."/>
            <person name="Chen J."/>
            <person name="Li Z."/>
            <person name="Catullo R.A."/>
            <person name="Griffin P.C."/>
            <person name="Schiffer M."/>
            <person name="Pearce S."/>
            <person name="Lee S.F."/>
            <person name="McElroy K."/>
            <person name="Stocker A."/>
            <person name="Shirriffs J."/>
            <person name="Cockerell F."/>
            <person name="Coppin C."/>
            <person name="Sgro C.M."/>
            <person name="Karger A."/>
            <person name="Cain J.W."/>
            <person name="Weber J.A."/>
            <person name="Santpere G."/>
            <person name="Kirschner M.W."/>
            <person name="Hoffmann A.A."/>
            <person name="Oakeshott J.G."/>
            <person name="Zhang G."/>
        </authorList>
    </citation>
    <scope>NUCLEOTIDE SEQUENCE</scope>
    <source>
        <strain evidence="10">BGI-SZ-2011g</strain>
    </source>
</reference>
<keyword evidence="4 8" id="KW-0812">Transmembrane</keyword>
<evidence type="ECO:0000256" key="4">
    <source>
        <dbReference type="ARBA" id="ARBA00022692"/>
    </source>
</evidence>
<keyword evidence="5" id="KW-0677">Repeat</keyword>
<evidence type="ECO:0000256" key="6">
    <source>
        <dbReference type="ARBA" id="ARBA00022989"/>
    </source>
</evidence>
<dbReference type="SUPFAM" id="SSF103506">
    <property type="entry name" value="Mitochondrial carrier"/>
    <property type="match status" value="1"/>
</dbReference>
<comment type="caution">
    <text evidence="10">The sequence shown here is derived from an EMBL/GenBank/DDBJ whole genome shotgun (WGS) entry which is preliminary data.</text>
</comment>
<evidence type="ECO:0000256" key="7">
    <source>
        <dbReference type="ARBA" id="ARBA00023136"/>
    </source>
</evidence>
<dbReference type="Pfam" id="PF00153">
    <property type="entry name" value="Mito_carr"/>
    <property type="match status" value="3"/>
</dbReference>
<proteinExistence type="inferred from homology"/>
<accession>A0AAD4JVW5</accession>
<feature type="repeat" description="Solcar" evidence="8">
    <location>
        <begin position="181"/>
        <end position="265"/>
    </location>
</feature>
<protein>
    <recommendedName>
        <fullName evidence="12">Mitochondrial dicarboxylate carrier</fullName>
    </recommendedName>
</protein>
<keyword evidence="3 9" id="KW-0813">Transport</keyword>
<dbReference type="Gene3D" id="1.50.40.10">
    <property type="entry name" value="Mitochondrial carrier domain"/>
    <property type="match status" value="1"/>
</dbReference>
<evidence type="ECO:0000256" key="3">
    <source>
        <dbReference type="ARBA" id="ARBA00022448"/>
    </source>
</evidence>
<dbReference type="Proteomes" id="UP001200034">
    <property type="component" value="Unassembled WGS sequence"/>
</dbReference>
<feature type="non-terminal residue" evidence="10">
    <location>
        <position position="267"/>
    </location>
</feature>
<evidence type="ECO:0000313" key="10">
    <source>
        <dbReference type="EMBL" id="KAH8359641.1"/>
    </source>
</evidence>
<feature type="repeat" description="Solcar" evidence="8">
    <location>
        <begin position="81"/>
        <end position="172"/>
    </location>
</feature>
<evidence type="ECO:0000256" key="1">
    <source>
        <dbReference type="ARBA" id="ARBA00004141"/>
    </source>
</evidence>
<organism evidence="10 11">
    <name type="scientific">Drosophila rubida</name>
    <dbReference type="NCBI Taxonomy" id="30044"/>
    <lineage>
        <taxon>Eukaryota</taxon>
        <taxon>Metazoa</taxon>
        <taxon>Ecdysozoa</taxon>
        <taxon>Arthropoda</taxon>
        <taxon>Hexapoda</taxon>
        <taxon>Insecta</taxon>
        <taxon>Pterygota</taxon>
        <taxon>Neoptera</taxon>
        <taxon>Endopterygota</taxon>
        <taxon>Diptera</taxon>
        <taxon>Brachycera</taxon>
        <taxon>Muscomorpha</taxon>
        <taxon>Ephydroidea</taxon>
        <taxon>Drosophilidae</taxon>
        <taxon>Drosophila</taxon>
    </lineage>
</organism>
<evidence type="ECO:0000256" key="5">
    <source>
        <dbReference type="ARBA" id="ARBA00022737"/>
    </source>
</evidence>
<dbReference type="PROSITE" id="PS50920">
    <property type="entry name" value="SOLCAR"/>
    <property type="match status" value="3"/>
</dbReference>
<keyword evidence="11" id="KW-1185">Reference proteome</keyword>
<dbReference type="InterPro" id="IPR023395">
    <property type="entry name" value="MCP_dom_sf"/>
</dbReference>
<name>A0AAD4JVW5_9MUSC</name>
<dbReference type="GO" id="GO:0016020">
    <property type="term" value="C:membrane"/>
    <property type="evidence" value="ECO:0007669"/>
    <property type="project" value="UniProtKB-SubCell"/>
</dbReference>
<evidence type="ECO:0008006" key="12">
    <source>
        <dbReference type="Google" id="ProtNLM"/>
    </source>
</evidence>
<evidence type="ECO:0000256" key="8">
    <source>
        <dbReference type="PROSITE-ProRule" id="PRU00282"/>
    </source>
</evidence>
<comment type="similarity">
    <text evidence="2 9">Belongs to the mitochondrial carrier (TC 2.A.29) family.</text>
</comment>
<feature type="repeat" description="Solcar" evidence="8">
    <location>
        <begin position="1"/>
        <end position="77"/>
    </location>
</feature>
<keyword evidence="7 8" id="KW-0472">Membrane</keyword>
<gene>
    <name evidence="10" type="ORF">KR093_007985</name>
</gene>
<dbReference type="EMBL" id="JAJJHW010003409">
    <property type="protein sequence ID" value="KAH8359641.1"/>
    <property type="molecule type" value="Genomic_DNA"/>
</dbReference>
<evidence type="ECO:0000313" key="11">
    <source>
        <dbReference type="Proteomes" id="UP001200034"/>
    </source>
</evidence>
<comment type="subcellular location">
    <subcellularLocation>
        <location evidence="1">Membrane</location>
        <topology evidence="1">Multi-pass membrane protein</topology>
    </subcellularLocation>
</comment>
<dbReference type="PANTHER" id="PTHR45618">
    <property type="entry name" value="MITOCHONDRIAL DICARBOXYLATE CARRIER-RELATED"/>
    <property type="match status" value="1"/>
</dbReference>
<evidence type="ECO:0000256" key="2">
    <source>
        <dbReference type="ARBA" id="ARBA00006375"/>
    </source>
</evidence>
<sequence>YFGGLAGAMAAAMTHPLDLLKVASQTHQGKLSIIDLIFTILREQGIRSFYKGISASILRQLTYSTSRFGCYEVGKDFIDTSEFAGKVWLAALSGFIGGTVGSPADMVNVRMQNDVKLPIENRRNYKHAIDGLWKAYRQDGVRSLFNGGATAAVRGSLMNVGQIAFYDQYKSYMLRTSHFKDNSITHFLASLLAGATATTITQPMDVLKTRIMNARPGDFNGIMDVIKYTAQLGPTGFFKGYVPAFLRISPHTILTFMFLEQLRLHFG</sequence>